<dbReference type="RefSeq" id="WP_081460921.1">
    <property type="nucleotide sequence ID" value="NZ_AEMG01000016.1"/>
</dbReference>
<sequence length="525" mass="57153">MTHQSDTHDTNDSKSSIGATRRTFLKGVTAAGVCAIGTQTMSGTASAEIPYASDYGTVVNLVDDAGADPNEGDSITPLLREYADDDTLLYLPGGRYYMDEQFRFTGFNNFGIIGEDDTTIVPADYYDFDDGGDWNYRLFRLGIAYSPGRDLRFQNITVDQTADDTGVRVIETAMDDGLIVRDVTINGQHDSGTWGPGRFVITDSSGEGLVDNFSAADGGAWSGNTPADQLWRGPTGIICNRYNKGSITFKDCELGRFPDNGLYAANGSGQIIVDGGYYENSQTASIRIGGRDSIVKNATISVNESSGHGNQHAIRAENAGYMRIIDCDVEVTDPNGDAIKSKNVGLLYVDGLNVKTSGNDVCHALRLQDDTRQSRIKNSTFTHEASGGFSLWIQDGEDPVHVEDSRFVGNGGDESARAAVRCDRDECNFRDLYVKQLGSSRRRALVNTGEDNLVYKGEFRSKEYPIIDHGVSSWIEGVYANSERDLPGLRLTESASDTYVKKSHIVDGIRDDSNEVSGWGNDFSA</sequence>
<dbReference type="InterPro" id="IPR006311">
    <property type="entry name" value="TAT_signal"/>
</dbReference>
<proteinExistence type="predicted"/>
<accession>A0A1M7CHE6</accession>
<keyword evidence="2" id="KW-1185">Reference proteome</keyword>
<organism evidence="1 2">
    <name type="scientific">Haladaptatus paucihalophilus DX253</name>
    <dbReference type="NCBI Taxonomy" id="797209"/>
    <lineage>
        <taxon>Archaea</taxon>
        <taxon>Methanobacteriati</taxon>
        <taxon>Methanobacteriota</taxon>
        <taxon>Stenosarchaea group</taxon>
        <taxon>Halobacteria</taxon>
        <taxon>Halobacteriales</taxon>
        <taxon>Haladaptataceae</taxon>
        <taxon>Haladaptatus</taxon>
    </lineage>
</organism>
<dbReference type="AlphaFoldDB" id="A0A1M7CHE6"/>
<dbReference type="InterPro" id="IPR011050">
    <property type="entry name" value="Pectin_lyase_fold/virulence"/>
</dbReference>
<evidence type="ECO:0000313" key="1">
    <source>
        <dbReference type="EMBL" id="SHL66711.1"/>
    </source>
</evidence>
<dbReference type="PROSITE" id="PS51318">
    <property type="entry name" value="TAT"/>
    <property type="match status" value="1"/>
</dbReference>
<dbReference type="SUPFAM" id="SSF51126">
    <property type="entry name" value="Pectin lyase-like"/>
    <property type="match status" value="1"/>
</dbReference>
<reference evidence="2" key="1">
    <citation type="submission" date="2016-11" db="EMBL/GenBank/DDBJ databases">
        <authorList>
            <person name="Varghese N."/>
            <person name="Submissions S."/>
        </authorList>
    </citation>
    <scope>NUCLEOTIDE SEQUENCE [LARGE SCALE GENOMIC DNA]</scope>
    <source>
        <strain evidence="2">DX253</strain>
    </source>
</reference>
<dbReference type="EMBL" id="FRAN01000010">
    <property type="protein sequence ID" value="SHL66711.1"/>
    <property type="molecule type" value="Genomic_DNA"/>
</dbReference>
<dbReference type="Proteomes" id="UP000184203">
    <property type="component" value="Unassembled WGS sequence"/>
</dbReference>
<dbReference type="InterPro" id="IPR019546">
    <property type="entry name" value="TAT_signal_bac_arc"/>
</dbReference>
<dbReference type="NCBIfam" id="TIGR01409">
    <property type="entry name" value="TAT_signal_seq"/>
    <property type="match status" value="1"/>
</dbReference>
<evidence type="ECO:0000313" key="2">
    <source>
        <dbReference type="Proteomes" id="UP000184203"/>
    </source>
</evidence>
<name>A0A1M7CHE6_HALPU</name>
<gene>
    <name evidence="1" type="ORF">SAMN05444342_4371</name>
</gene>
<protein>
    <submittedName>
        <fullName evidence="1">Tat (Twin-arginine translocation) pathway signal sequence</fullName>
    </submittedName>
</protein>